<name>A0A7J5YD80_DISMA</name>
<sequence>MGGWSSAMGPGDRDPSLIVIVRCCFSGKDACVSLLTGRKHSPVDERRGTGFNLPCRHPAGAVNKMRLHSPFVQSSLLEAIKLSANPEERASVLSAPAGLH</sequence>
<proteinExistence type="predicted"/>
<dbReference type="EMBL" id="JAAKFY010000013">
    <property type="protein sequence ID" value="KAF3847385.1"/>
    <property type="molecule type" value="Genomic_DNA"/>
</dbReference>
<accession>A0A7J5YD80</accession>
<gene>
    <name evidence="1" type="ORF">F7725_020413</name>
</gene>
<keyword evidence="2" id="KW-1185">Reference proteome</keyword>
<comment type="caution">
    <text evidence="1">The sequence shown here is derived from an EMBL/GenBank/DDBJ whole genome shotgun (WGS) entry which is preliminary data.</text>
</comment>
<reference evidence="1 2" key="1">
    <citation type="submission" date="2020-03" db="EMBL/GenBank/DDBJ databases">
        <title>Dissostichus mawsoni Genome sequencing and assembly.</title>
        <authorList>
            <person name="Park H."/>
        </authorList>
    </citation>
    <scope>NUCLEOTIDE SEQUENCE [LARGE SCALE GENOMIC DNA]</scope>
    <source>
        <strain evidence="1">DM0001</strain>
        <tissue evidence="1">Muscle</tissue>
    </source>
</reference>
<evidence type="ECO:0000313" key="1">
    <source>
        <dbReference type="EMBL" id="KAF3847385.1"/>
    </source>
</evidence>
<protein>
    <submittedName>
        <fullName evidence="1">Uncharacterized protein</fullName>
    </submittedName>
</protein>
<evidence type="ECO:0000313" key="2">
    <source>
        <dbReference type="Proteomes" id="UP000518266"/>
    </source>
</evidence>
<dbReference type="AlphaFoldDB" id="A0A7J5YD80"/>
<organism evidence="1 2">
    <name type="scientific">Dissostichus mawsoni</name>
    <name type="common">Antarctic cod</name>
    <dbReference type="NCBI Taxonomy" id="36200"/>
    <lineage>
        <taxon>Eukaryota</taxon>
        <taxon>Metazoa</taxon>
        <taxon>Chordata</taxon>
        <taxon>Craniata</taxon>
        <taxon>Vertebrata</taxon>
        <taxon>Euteleostomi</taxon>
        <taxon>Actinopterygii</taxon>
        <taxon>Neopterygii</taxon>
        <taxon>Teleostei</taxon>
        <taxon>Neoteleostei</taxon>
        <taxon>Acanthomorphata</taxon>
        <taxon>Eupercaria</taxon>
        <taxon>Perciformes</taxon>
        <taxon>Notothenioidei</taxon>
        <taxon>Nototheniidae</taxon>
        <taxon>Dissostichus</taxon>
    </lineage>
</organism>
<dbReference type="Proteomes" id="UP000518266">
    <property type="component" value="Unassembled WGS sequence"/>
</dbReference>